<gene>
    <name evidence="1" type="ORF">P280DRAFT_479481</name>
</gene>
<dbReference type="Proteomes" id="UP000799753">
    <property type="component" value="Unassembled WGS sequence"/>
</dbReference>
<evidence type="ECO:0000313" key="2">
    <source>
        <dbReference type="Proteomes" id="UP000799753"/>
    </source>
</evidence>
<keyword evidence="2" id="KW-1185">Reference proteome</keyword>
<proteinExistence type="predicted"/>
<accession>A0A6A6S2Y4</accession>
<protein>
    <submittedName>
        <fullName evidence="1">Uncharacterized protein</fullName>
    </submittedName>
</protein>
<reference evidence="1" key="1">
    <citation type="journal article" date="2020" name="Stud. Mycol.">
        <title>101 Dothideomycetes genomes: a test case for predicting lifestyles and emergence of pathogens.</title>
        <authorList>
            <person name="Haridas S."/>
            <person name="Albert R."/>
            <person name="Binder M."/>
            <person name="Bloem J."/>
            <person name="Labutti K."/>
            <person name="Salamov A."/>
            <person name="Andreopoulos B."/>
            <person name="Baker S."/>
            <person name="Barry K."/>
            <person name="Bills G."/>
            <person name="Bluhm B."/>
            <person name="Cannon C."/>
            <person name="Castanera R."/>
            <person name="Culley D."/>
            <person name="Daum C."/>
            <person name="Ezra D."/>
            <person name="Gonzalez J."/>
            <person name="Henrissat B."/>
            <person name="Kuo A."/>
            <person name="Liang C."/>
            <person name="Lipzen A."/>
            <person name="Lutzoni F."/>
            <person name="Magnuson J."/>
            <person name="Mondo S."/>
            <person name="Nolan M."/>
            <person name="Ohm R."/>
            <person name="Pangilinan J."/>
            <person name="Park H.-J."/>
            <person name="Ramirez L."/>
            <person name="Alfaro M."/>
            <person name="Sun H."/>
            <person name="Tritt A."/>
            <person name="Yoshinaga Y."/>
            <person name="Zwiers L.-H."/>
            <person name="Turgeon B."/>
            <person name="Goodwin S."/>
            <person name="Spatafora J."/>
            <person name="Crous P."/>
            <person name="Grigoriev I."/>
        </authorList>
    </citation>
    <scope>NUCLEOTIDE SEQUENCE</scope>
    <source>
        <strain evidence="1">CBS 473.64</strain>
    </source>
</reference>
<name>A0A6A6S2Y4_9PLEO</name>
<sequence>MPLQSPIASFNIRDKRILLNRPGISAASISQDVNMENRILKKLLVEQKRSNLPEDEKTRAVSLVEAEIFQKIYTQNRPSQEDPCRPGQSLGRFNELDVGSSLHGYRGEDKAAMQKFKANIKREILPGTLGLDRLAVGRFILVKKDVTNALRGKMHG</sequence>
<evidence type="ECO:0000313" key="1">
    <source>
        <dbReference type="EMBL" id="KAF2641023.1"/>
    </source>
</evidence>
<dbReference type="AlphaFoldDB" id="A0A6A6S2Y4"/>
<organism evidence="1 2">
    <name type="scientific">Massarina eburnea CBS 473.64</name>
    <dbReference type="NCBI Taxonomy" id="1395130"/>
    <lineage>
        <taxon>Eukaryota</taxon>
        <taxon>Fungi</taxon>
        <taxon>Dikarya</taxon>
        <taxon>Ascomycota</taxon>
        <taxon>Pezizomycotina</taxon>
        <taxon>Dothideomycetes</taxon>
        <taxon>Pleosporomycetidae</taxon>
        <taxon>Pleosporales</taxon>
        <taxon>Massarineae</taxon>
        <taxon>Massarinaceae</taxon>
        <taxon>Massarina</taxon>
    </lineage>
</organism>
<dbReference type="EMBL" id="MU006783">
    <property type="protein sequence ID" value="KAF2641023.1"/>
    <property type="molecule type" value="Genomic_DNA"/>
</dbReference>